<dbReference type="EMBL" id="JBHTKA010000003">
    <property type="protein sequence ID" value="MFD1000005.1"/>
    <property type="molecule type" value="Genomic_DNA"/>
</dbReference>
<sequence>MSKYVIHKKAFFYTDESFEVAEGERGSVVGVYTSLEEAKTAKERADIESILGLRGWNAIEFFFDKDIDAIIDKLRPIYEEEFGIVLQDDYDFNFPESMTAEHAATFREIMQLSFHDIVLYEDHESLPGPVNLEEQDLGEF</sequence>
<reference evidence="2" key="1">
    <citation type="journal article" date="2019" name="Int. J. Syst. Evol. Microbiol.">
        <title>The Global Catalogue of Microorganisms (GCM) 10K type strain sequencing project: providing services to taxonomists for standard genome sequencing and annotation.</title>
        <authorList>
            <consortium name="The Broad Institute Genomics Platform"/>
            <consortium name="The Broad Institute Genome Sequencing Center for Infectious Disease"/>
            <person name="Wu L."/>
            <person name="Ma J."/>
        </authorList>
    </citation>
    <scope>NUCLEOTIDE SEQUENCE [LARGE SCALE GENOMIC DNA]</scope>
    <source>
        <strain evidence="2">CCUG 58938</strain>
    </source>
</reference>
<comment type="caution">
    <text evidence="1">The sequence shown here is derived from an EMBL/GenBank/DDBJ whole genome shotgun (WGS) entry which is preliminary data.</text>
</comment>
<evidence type="ECO:0000313" key="1">
    <source>
        <dbReference type="EMBL" id="MFD1000005.1"/>
    </source>
</evidence>
<keyword evidence="2" id="KW-1185">Reference proteome</keyword>
<proteinExistence type="predicted"/>
<evidence type="ECO:0000313" key="2">
    <source>
        <dbReference type="Proteomes" id="UP001597112"/>
    </source>
</evidence>
<gene>
    <name evidence="1" type="ORF">ACFQ21_11850</name>
</gene>
<protein>
    <submittedName>
        <fullName evidence="1">Uncharacterized protein</fullName>
    </submittedName>
</protein>
<accession>A0ABW3K3H5</accession>
<dbReference type="Proteomes" id="UP001597112">
    <property type="component" value="Unassembled WGS sequence"/>
</dbReference>
<name>A0ABW3K3H5_9BACT</name>
<dbReference type="RefSeq" id="WP_377579229.1">
    <property type="nucleotide sequence ID" value="NZ_JBHTKA010000003.1"/>
</dbReference>
<organism evidence="1 2">
    <name type="scientific">Ohtaekwangia kribbensis</name>
    <dbReference type="NCBI Taxonomy" id="688913"/>
    <lineage>
        <taxon>Bacteria</taxon>
        <taxon>Pseudomonadati</taxon>
        <taxon>Bacteroidota</taxon>
        <taxon>Cytophagia</taxon>
        <taxon>Cytophagales</taxon>
        <taxon>Fulvivirgaceae</taxon>
        <taxon>Ohtaekwangia</taxon>
    </lineage>
</organism>